<gene>
    <name evidence="2" type="ORF">PPAR1163_LOCUS27518</name>
</gene>
<name>A0A7S1UIN4_9STRA</name>
<feature type="compositionally biased region" description="Low complexity" evidence="1">
    <location>
        <begin position="501"/>
        <end position="512"/>
    </location>
</feature>
<feature type="region of interest" description="Disordered" evidence="1">
    <location>
        <begin position="489"/>
        <end position="598"/>
    </location>
</feature>
<accession>A0A7S1UIN4</accession>
<dbReference type="EMBL" id="HBGJ01043699">
    <property type="protein sequence ID" value="CAD9269081.1"/>
    <property type="molecule type" value="Transcribed_RNA"/>
</dbReference>
<dbReference type="InterPro" id="IPR052298">
    <property type="entry name" value="ZMYND10"/>
</dbReference>
<dbReference type="PANTHER" id="PTHR13244:SF7">
    <property type="entry name" value="ZINC FINGER MYND DOMAIN-CONTAINING PROTEIN 10"/>
    <property type="match status" value="1"/>
</dbReference>
<feature type="compositionally biased region" description="Acidic residues" evidence="1">
    <location>
        <begin position="579"/>
        <end position="598"/>
    </location>
</feature>
<feature type="compositionally biased region" description="Pro residues" evidence="1">
    <location>
        <begin position="513"/>
        <end position="559"/>
    </location>
</feature>
<sequence>MSVDTRPAHSWTLPQQHLDIVDEVDHANDVDGIPITLLQAEEAERLVEGLRAFGPNDVGGPAWMAQHQNIQRLNMQAHASAKANADEFVVEAVLTFEKLPTLVRELLLIEAWKEQALPKIISKVDKGPASMRAYFVLYHEVVLCNFLETLLYHDYGVAACGDHALELVDYCARKLTRLNSRHGLDQPLAAGMEEADEKGSLREQAEKRASATAESELTAQLQETELAVCLAALRIARFLAEHLEKLPLAAFGRMCETHDVLMLTVPLLDNPPWARRRREAPPAEQENEAPAEDDKAAKKKKKKKKGKWVWEKLDVNNKWAKVAPADLLTLTPLEVNAWLIVFFLTCNTEIRKSYHLNTFRKGQLLKARKFINDIVLDQLPVLADVQRLMDELAVVDVPEPSGLDNTGLMMQQVALERERLVNGTDWVAAAAAALAGPLSKQRGLGDLQDIAELYTGDEVLDFLEPRSAEQEAAEAENQEELLKRLMEEAQAEAAKAEATEPKAVAPAAAAPANPNPKPKANPSPNPSPNPTPTPKPEPTPPPAPMPAANPSPSPNPNPKPESLDDLWDEALGDAVPSAAEEDLEVDEEIDLTDPDALD</sequence>
<evidence type="ECO:0000313" key="2">
    <source>
        <dbReference type="EMBL" id="CAD9269081.1"/>
    </source>
</evidence>
<dbReference type="AlphaFoldDB" id="A0A7S1UIN4"/>
<dbReference type="GO" id="GO:0005737">
    <property type="term" value="C:cytoplasm"/>
    <property type="evidence" value="ECO:0007669"/>
    <property type="project" value="TreeGrafter"/>
</dbReference>
<feature type="region of interest" description="Disordered" evidence="1">
    <location>
        <begin position="273"/>
        <end position="303"/>
    </location>
</feature>
<proteinExistence type="predicted"/>
<evidence type="ECO:0000256" key="1">
    <source>
        <dbReference type="SAM" id="MobiDB-lite"/>
    </source>
</evidence>
<organism evidence="2">
    <name type="scientific">Phaeomonas parva</name>
    <dbReference type="NCBI Taxonomy" id="124430"/>
    <lineage>
        <taxon>Eukaryota</taxon>
        <taxon>Sar</taxon>
        <taxon>Stramenopiles</taxon>
        <taxon>Ochrophyta</taxon>
        <taxon>Pinguiophyceae</taxon>
        <taxon>Pinguiochrysidales</taxon>
        <taxon>Pinguiochrysidaceae</taxon>
        <taxon>Phaeomonas</taxon>
    </lineage>
</organism>
<dbReference type="PANTHER" id="PTHR13244">
    <property type="entry name" value="ZINC FINGER MYND DOMAIN CONTAINING PROTEIN 10"/>
    <property type="match status" value="1"/>
</dbReference>
<reference evidence="2" key="1">
    <citation type="submission" date="2021-01" db="EMBL/GenBank/DDBJ databases">
        <authorList>
            <person name="Corre E."/>
            <person name="Pelletier E."/>
            <person name="Niang G."/>
            <person name="Scheremetjew M."/>
            <person name="Finn R."/>
            <person name="Kale V."/>
            <person name="Holt S."/>
            <person name="Cochrane G."/>
            <person name="Meng A."/>
            <person name="Brown T."/>
            <person name="Cohen L."/>
        </authorList>
    </citation>
    <scope>NUCLEOTIDE SEQUENCE</scope>
    <source>
        <strain evidence="2">CCMP2877</strain>
    </source>
</reference>
<protein>
    <submittedName>
        <fullName evidence="2">Uncharacterized protein</fullName>
    </submittedName>
</protein>